<feature type="region of interest" description="Disordered" evidence="3">
    <location>
        <begin position="102"/>
        <end position="143"/>
    </location>
</feature>
<evidence type="ECO:0000259" key="5">
    <source>
        <dbReference type="SMART" id="SM00701"/>
    </source>
</evidence>
<dbReference type="AlphaFoldDB" id="A0A3N2CVH4"/>
<evidence type="ECO:0000313" key="7">
    <source>
        <dbReference type="Proteomes" id="UP000281738"/>
    </source>
</evidence>
<proteinExistence type="inferred from homology"/>
<evidence type="ECO:0000256" key="1">
    <source>
        <dbReference type="ARBA" id="ARBA00007553"/>
    </source>
</evidence>
<dbReference type="InterPro" id="IPR015510">
    <property type="entry name" value="PGRP"/>
</dbReference>
<dbReference type="GO" id="GO:0009253">
    <property type="term" value="P:peptidoglycan catabolic process"/>
    <property type="evidence" value="ECO:0007669"/>
    <property type="project" value="InterPro"/>
</dbReference>
<dbReference type="OrthoDB" id="514320at2"/>
<feature type="region of interest" description="Disordered" evidence="3">
    <location>
        <begin position="194"/>
        <end position="215"/>
    </location>
</feature>
<feature type="compositionally biased region" description="Low complexity" evidence="3">
    <location>
        <begin position="290"/>
        <end position="301"/>
    </location>
</feature>
<dbReference type="InterPro" id="IPR002502">
    <property type="entry name" value="Amidase_domain"/>
</dbReference>
<dbReference type="PANTHER" id="PTHR11022:SF41">
    <property type="entry name" value="PEPTIDOGLYCAN-RECOGNITION PROTEIN LC-RELATED"/>
    <property type="match status" value="1"/>
</dbReference>
<dbReference type="CDD" id="cd06583">
    <property type="entry name" value="PGRP"/>
    <property type="match status" value="1"/>
</dbReference>
<evidence type="ECO:0000259" key="4">
    <source>
        <dbReference type="SMART" id="SM00644"/>
    </source>
</evidence>
<dbReference type="Pfam" id="PF01510">
    <property type="entry name" value="Amidase_2"/>
    <property type="match status" value="1"/>
</dbReference>
<feature type="compositionally biased region" description="Low complexity" evidence="3">
    <location>
        <begin position="41"/>
        <end position="60"/>
    </location>
</feature>
<feature type="compositionally biased region" description="Basic and acidic residues" evidence="3">
    <location>
        <begin position="61"/>
        <end position="70"/>
    </location>
</feature>
<dbReference type="InterPro" id="IPR013517">
    <property type="entry name" value="FG-GAP"/>
</dbReference>
<reference evidence="6 7" key="1">
    <citation type="submission" date="2018-11" db="EMBL/GenBank/DDBJ databases">
        <title>Sequencing the genomes of 1000 actinobacteria strains.</title>
        <authorList>
            <person name="Klenk H.-P."/>
        </authorList>
    </citation>
    <scope>NUCLEOTIDE SEQUENCE [LARGE SCALE GENOMIC DNA]</scope>
    <source>
        <strain evidence="6 7">DSM 12652</strain>
    </source>
</reference>
<feature type="compositionally biased region" description="Basic and acidic residues" evidence="3">
    <location>
        <begin position="274"/>
        <end position="284"/>
    </location>
</feature>
<dbReference type="Gene3D" id="3.40.80.10">
    <property type="entry name" value="Peptidoglycan recognition protein-like"/>
    <property type="match status" value="1"/>
</dbReference>
<evidence type="ECO:0000313" key="6">
    <source>
        <dbReference type="EMBL" id="ROR91550.1"/>
    </source>
</evidence>
<dbReference type="PANTHER" id="PTHR11022">
    <property type="entry name" value="PEPTIDOGLYCAN RECOGNITION PROTEIN"/>
    <property type="match status" value="1"/>
</dbReference>
<dbReference type="Gene3D" id="2.130.10.130">
    <property type="entry name" value="Integrin alpha, N-terminal"/>
    <property type="match status" value="2"/>
</dbReference>
<dbReference type="InterPro" id="IPR036505">
    <property type="entry name" value="Amidase/PGRP_sf"/>
</dbReference>
<dbReference type="SUPFAM" id="SSF55846">
    <property type="entry name" value="N-acetylmuramoyl-L-alanine amidase-like"/>
    <property type="match status" value="1"/>
</dbReference>
<feature type="compositionally biased region" description="Low complexity" evidence="3">
    <location>
        <begin position="71"/>
        <end position="86"/>
    </location>
</feature>
<dbReference type="Proteomes" id="UP000281738">
    <property type="component" value="Unassembled WGS sequence"/>
</dbReference>
<dbReference type="Pfam" id="PF13517">
    <property type="entry name" value="FG-GAP_3"/>
    <property type="match status" value="2"/>
</dbReference>
<feature type="compositionally biased region" description="Low complexity" evidence="3">
    <location>
        <begin position="506"/>
        <end position="518"/>
    </location>
</feature>
<feature type="region of interest" description="Disordered" evidence="3">
    <location>
        <begin position="231"/>
        <end position="304"/>
    </location>
</feature>
<dbReference type="Pfam" id="PF01839">
    <property type="entry name" value="FG-GAP"/>
    <property type="match status" value="1"/>
</dbReference>
<dbReference type="EMBL" id="RKHO01000001">
    <property type="protein sequence ID" value="ROR91550.1"/>
    <property type="molecule type" value="Genomic_DNA"/>
</dbReference>
<feature type="domain" description="Peptidoglycan recognition protein family" evidence="5">
    <location>
        <begin position="308"/>
        <end position="456"/>
    </location>
</feature>
<comment type="caution">
    <text evidence="6">The sequence shown here is derived from an EMBL/GenBank/DDBJ whole genome shotgun (WGS) entry which is preliminary data.</text>
</comment>
<feature type="compositionally biased region" description="Basic and acidic residues" evidence="3">
    <location>
        <begin position="194"/>
        <end position="204"/>
    </location>
</feature>
<dbReference type="InterPro" id="IPR006619">
    <property type="entry name" value="PGRP_domain_met/bac"/>
</dbReference>
<protein>
    <submittedName>
        <fullName evidence="6">Uncharacterized protein with LGFP repeats</fullName>
    </submittedName>
</protein>
<evidence type="ECO:0000256" key="2">
    <source>
        <dbReference type="ARBA" id="ARBA00022729"/>
    </source>
</evidence>
<keyword evidence="7" id="KW-1185">Reference proteome</keyword>
<dbReference type="SUPFAM" id="SSF69318">
    <property type="entry name" value="Integrin alpha N-terminal domain"/>
    <property type="match status" value="3"/>
</dbReference>
<organism evidence="6 7">
    <name type="scientific">Nocardioides aurantiacus</name>
    <dbReference type="NCBI Taxonomy" id="86796"/>
    <lineage>
        <taxon>Bacteria</taxon>
        <taxon>Bacillati</taxon>
        <taxon>Actinomycetota</taxon>
        <taxon>Actinomycetes</taxon>
        <taxon>Propionibacteriales</taxon>
        <taxon>Nocardioidaceae</taxon>
        <taxon>Nocardioides</taxon>
    </lineage>
</organism>
<evidence type="ECO:0000256" key="3">
    <source>
        <dbReference type="SAM" id="MobiDB-lite"/>
    </source>
</evidence>
<gene>
    <name evidence="6" type="ORF">EDD33_2420</name>
</gene>
<dbReference type="GO" id="GO:0008270">
    <property type="term" value="F:zinc ion binding"/>
    <property type="evidence" value="ECO:0007669"/>
    <property type="project" value="InterPro"/>
</dbReference>
<dbReference type="SMART" id="SM00644">
    <property type="entry name" value="Ami_2"/>
    <property type="match status" value="1"/>
</dbReference>
<feature type="region of interest" description="Disordered" evidence="3">
    <location>
        <begin position="493"/>
        <end position="531"/>
    </location>
</feature>
<comment type="similarity">
    <text evidence="1">Belongs to the N-acetylmuramoyl-L-alanine amidase 2 family.</text>
</comment>
<sequence length="1024" mass="105366">MRSRRTRYVTVCQQSLVTAAVLVVAVSAAGVRTLDIVPAPGSAPGALGPQAAGAPALDDATVLRERERRATTPTRTAAAPEPEPATVDTAPVTPKVREVAVTGVEGPGGGRAAAPAEQDEPEASPVPERTEKAERAEAPAPTRLVARSEAQPVKGYATVGMTWKAGREYDEDEIAVQVRTQDDGRWSDWSTAEYHDEHAPEPAEARAAAARAERPGTDAVVVGDVDAVQARTLTSDGTTPPDLELAVIDPGAGSTDVQEPALDTSTMPAPAAREGQDEAPAREEQADEQATTSSATASLSAMRVAPKPQIFSRSQWGANERLRGSAPSYGTVKTGFIHHTVNANSYSEADVPSLLRGIYAYHTQSRGWSDLGYNFLVDRFGRIWEGRYGGVDKAVVGAHTLGYNEASFAMSAIGNYDVAQPSQAVVNAYAALFAWKLSLHDVRADATRLYVKNKYFQGINGHRDAGSTACPGRYLYAKLPAIRTAAARIQAGAAAPAPAPSPTPAPSTGFTSPTQTPRPAQPQPSDVALTRHPNLVGSSELDVVLRQQGTGAVRILPTEGQTGLGAPVSTAVSWSGKVDLLAAVGDVTGDGRGDIVARAVRGSLLRVYRGDGLGHVDPVGIASTASFAGADLVVGAGDWNRDGRNDLLVRMRSNGALYLAKGLGSGRFGAPTLLGTGWRGATSIAPGGDLNGDGRPDLVAVRSGVLHLVPGTSTGRLGSWVRTATVGSRYDAVVGGAADLSGDSRGDLYARSSSGAVSVLTGDGRGGLGATLGSFPGGAGLAHLSSGSMTGSKQPDLVGLAGGGTRVVVVPHNGKRNTSAAVATNVTLPGASQVFAAGDWNRDGRGDLVTRQYAGDVLKLRTGLGNGRFATPVRMSSGWKTFTSLAAVGDVTGDGRPDLLGRTATGRPTIFPGNGRTGFQAPVLAPSSMRTFNQVGSGSFRPGSMPGSTFVSPDGSFVPFVGAAGTAVKGYTWTVGPGDVDGDGRPDLVARDAAGLVWLLPGTATGLGARRFLGSGFSSYDLGG</sequence>
<feature type="domain" description="N-acetylmuramoyl-L-alanine amidase" evidence="4">
    <location>
        <begin position="320"/>
        <end position="472"/>
    </location>
</feature>
<dbReference type="InterPro" id="IPR028994">
    <property type="entry name" value="Integrin_alpha_N"/>
</dbReference>
<keyword evidence="2" id="KW-0732">Signal</keyword>
<feature type="region of interest" description="Disordered" evidence="3">
    <location>
        <begin position="41"/>
        <end position="89"/>
    </location>
</feature>
<accession>A0A3N2CVH4</accession>
<name>A0A3N2CVH4_9ACTN</name>
<dbReference type="SMART" id="SM00701">
    <property type="entry name" value="PGRP"/>
    <property type="match status" value="1"/>
</dbReference>
<feature type="compositionally biased region" description="Basic and acidic residues" evidence="3">
    <location>
        <begin position="128"/>
        <end position="137"/>
    </location>
</feature>
<dbReference type="GO" id="GO:0008745">
    <property type="term" value="F:N-acetylmuramoyl-L-alanine amidase activity"/>
    <property type="evidence" value="ECO:0007669"/>
    <property type="project" value="InterPro"/>
</dbReference>
<dbReference type="RefSeq" id="WP_123391103.1">
    <property type="nucleotide sequence ID" value="NZ_RKHO01000001.1"/>
</dbReference>